<name>A0A923DVF3_9SPHI</name>
<dbReference type="Pfam" id="PF13847">
    <property type="entry name" value="Methyltransf_31"/>
    <property type="match status" value="1"/>
</dbReference>
<dbReference type="InterPro" id="IPR025714">
    <property type="entry name" value="Methyltranfer_dom"/>
</dbReference>
<dbReference type="RefSeq" id="WP_182921331.1">
    <property type="nucleotide sequence ID" value="NZ_WNXD01000001.1"/>
</dbReference>
<reference evidence="3" key="1">
    <citation type="submission" date="2019-11" db="EMBL/GenBank/DDBJ databases">
        <title>Description of Pedobacter sp. LMG 31464T.</title>
        <authorList>
            <person name="Carlier A."/>
            <person name="Qi S."/>
            <person name="Vandamme P."/>
        </authorList>
    </citation>
    <scope>NUCLEOTIDE SEQUENCE</scope>
    <source>
        <strain evidence="3">LMG 31464</strain>
    </source>
</reference>
<accession>A0A923DVF3</accession>
<keyword evidence="4" id="KW-1185">Reference proteome</keyword>
<dbReference type="Proteomes" id="UP000601055">
    <property type="component" value="Unassembled WGS sequence"/>
</dbReference>
<sequence>MEVLDNISHVRSLNDRLNSFEFSYLSLREKEQRIYTDKELAILPNVPKSHVYYKEWQIRRQSAERFINYLKKKNRPLKVLEIGCGNAWLSSKIAELNFTNVVGIDTNREEIKQASRIFKKDNLELKALNFSTEAMSDMRFDIILFAASIQYFPSIQEIIAKSKQYLLKKGEIHLIDTNFYDSITAIEAKKRTQLYFTKMGFPEMDKFYFHHQLDELTNFNYQVIYNPKLLLNRLFIKNPFYWICIK</sequence>
<evidence type="ECO:0000313" key="4">
    <source>
        <dbReference type="Proteomes" id="UP000601055"/>
    </source>
</evidence>
<evidence type="ECO:0000259" key="2">
    <source>
        <dbReference type="Pfam" id="PF13847"/>
    </source>
</evidence>
<dbReference type="AlphaFoldDB" id="A0A923DVF3"/>
<dbReference type="PANTHER" id="PTHR43861:SF3">
    <property type="entry name" value="PUTATIVE (AFU_ORTHOLOGUE AFUA_2G14390)-RELATED"/>
    <property type="match status" value="1"/>
</dbReference>
<dbReference type="GO" id="GO:0008168">
    <property type="term" value="F:methyltransferase activity"/>
    <property type="evidence" value="ECO:0007669"/>
    <property type="project" value="UniProtKB-KW"/>
</dbReference>
<dbReference type="CDD" id="cd02440">
    <property type="entry name" value="AdoMet_MTases"/>
    <property type="match status" value="1"/>
</dbReference>
<keyword evidence="3" id="KW-0489">Methyltransferase</keyword>
<evidence type="ECO:0000256" key="1">
    <source>
        <dbReference type="ARBA" id="ARBA00022679"/>
    </source>
</evidence>
<dbReference type="EMBL" id="WNXD01000001">
    <property type="protein sequence ID" value="MBB2144647.1"/>
    <property type="molecule type" value="Genomic_DNA"/>
</dbReference>
<evidence type="ECO:0000313" key="3">
    <source>
        <dbReference type="EMBL" id="MBB2144647.1"/>
    </source>
</evidence>
<gene>
    <name evidence="3" type="ORF">GM921_04080</name>
</gene>
<comment type="caution">
    <text evidence="3">The sequence shown here is derived from an EMBL/GenBank/DDBJ whole genome shotgun (WGS) entry which is preliminary data.</text>
</comment>
<proteinExistence type="predicted"/>
<dbReference type="SUPFAM" id="SSF53335">
    <property type="entry name" value="S-adenosyl-L-methionine-dependent methyltransferases"/>
    <property type="match status" value="1"/>
</dbReference>
<protein>
    <submittedName>
        <fullName evidence="3">Methyltransferase domain-containing protein</fullName>
    </submittedName>
</protein>
<feature type="domain" description="Methyltransferase" evidence="2">
    <location>
        <begin position="77"/>
        <end position="182"/>
    </location>
</feature>
<dbReference type="GO" id="GO:0032259">
    <property type="term" value="P:methylation"/>
    <property type="evidence" value="ECO:0007669"/>
    <property type="project" value="UniProtKB-KW"/>
</dbReference>
<dbReference type="PANTHER" id="PTHR43861">
    <property type="entry name" value="TRANS-ACONITATE 2-METHYLTRANSFERASE-RELATED"/>
    <property type="match status" value="1"/>
</dbReference>
<dbReference type="InterPro" id="IPR029063">
    <property type="entry name" value="SAM-dependent_MTases_sf"/>
</dbReference>
<dbReference type="Gene3D" id="3.40.50.150">
    <property type="entry name" value="Vaccinia Virus protein VP39"/>
    <property type="match status" value="1"/>
</dbReference>
<organism evidence="3 4">
    <name type="scientific">Pedobacter planticolens</name>
    <dbReference type="NCBI Taxonomy" id="2679964"/>
    <lineage>
        <taxon>Bacteria</taxon>
        <taxon>Pseudomonadati</taxon>
        <taxon>Bacteroidota</taxon>
        <taxon>Sphingobacteriia</taxon>
        <taxon>Sphingobacteriales</taxon>
        <taxon>Sphingobacteriaceae</taxon>
        <taxon>Pedobacter</taxon>
    </lineage>
</organism>
<keyword evidence="1" id="KW-0808">Transferase</keyword>